<evidence type="ECO:0000313" key="4">
    <source>
        <dbReference type="Proteomes" id="UP000749646"/>
    </source>
</evidence>
<dbReference type="AlphaFoldDB" id="A0A9P6M3V4"/>
<dbReference type="EMBL" id="JAAAHW010005952">
    <property type="protein sequence ID" value="KAF9965402.1"/>
    <property type="molecule type" value="Genomic_DNA"/>
</dbReference>
<feature type="region of interest" description="Disordered" evidence="1">
    <location>
        <begin position="1"/>
        <end position="35"/>
    </location>
</feature>
<dbReference type="OrthoDB" id="2446616at2759"/>
<feature type="non-terminal residue" evidence="3">
    <location>
        <position position="90"/>
    </location>
</feature>
<keyword evidence="2" id="KW-1133">Transmembrane helix</keyword>
<reference evidence="3" key="1">
    <citation type="journal article" date="2020" name="Fungal Divers.">
        <title>Resolving the Mortierellaceae phylogeny through synthesis of multi-gene phylogenetics and phylogenomics.</title>
        <authorList>
            <person name="Vandepol N."/>
            <person name="Liber J."/>
            <person name="Desiro A."/>
            <person name="Na H."/>
            <person name="Kennedy M."/>
            <person name="Barry K."/>
            <person name="Grigoriev I.V."/>
            <person name="Miller A.N."/>
            <person name="O'Donnell K."/>
            <person name="Stajich J.E."/>
            <person name="Bonito G."/>
        </authorList>
    </citation>
    <scope>NUCLEOTIDE SEQUENCE</scope>
    <source>
        <strain evidence="3">MES-2147</strain>
    </source>
</reference>
<evidence type="ECO:0000256" key="1">
    <source>
        <dbReference type="SAM" id="MobiDB-lite"/>
    </source>
</evidence>
<feature type="compositionally biased region" description="Low complexity" evidence="1">
    <location>
        <begin position="20"/>
        <end position="29"/>
    </location>
</feature>
<accession>A0A9P6M3V4</accession>
<organism evidence="3 4">
    <name type="scientific">Modicella reniformis</name>
    <dbReference type="NCBI Taxonomy" id="1440133"/>
    <lineage>
        <taxon>Eukaryota</taxon>
        <taxon>Fungi</taxon>
        <taxon>Fungi incertae sedis</taxon>
        <taxon>Mucoromycota</taxon>
        <taxon>Mortierellomycotina</taxon>
        <taxon>Mortierellomycetes</taxon>
        <taxon>Mortierellales</taxon>
        <taxon>Mortierellaceae</taxon>
        <taxon>Modicella</taxon>
    </lineage>
</organism>
<evidence type="ECO:0000256" key="2">
    <source>
        <dbReference type="SAM" id="Phobius"/>
    </source>
</evidence>
<protein>
    <submittedName>
        <fullName evidence="3">Uncharacterized protein</fullName>
    </submittedName>
</protein>
<keyword evidence="2" id="KW-0812">Transmembrane</keyword>
<gene>
    <name evidence="3" type="ORF">BGZ65_000759</name>
</gene>
<evidence type="ECO:0000313" key="3">
    <source>
        <dbReference type="EMBL" id="KAF9965402.1"/>
    </source>
</evidence>
<name>A0A9P6M3V4_9FUNG</name>
<dbReference type="Proteomes" id="UP000749646">
    <property type="component" value="Unassembled WGS sequence"/>
</dbReference>
<feature type="transmembrane region" description="Helical" evidence="2">
    <location>
        <begin position="43"/>
        <end position="63"/>
    </location>
</feature>
<proteinExistence type="predicted"/>
<comment type="caution">
    <text evidence="3">The sequence shown here is derived from an EMBL/GenBank/DDBJ whole genome shotgun (WGS) entry which is preliminary data.</text>
</comment>
<keyword evidence="4" id="KW-1185">Reference proteome</keyword>
<sequence length="90" mass="9941">MVCSGLGRPGTATECDLNNKENNNNNNSSKNKEDNSVVDTLKYAGIGVGSVALLGVIFAMVRWRRNRNRSKMPDFSEIDYGLSNSRSQRT</sequence>
<keyword evidence="2" id="KW-0472">Membrane</keyword>